<dbReference type="RefSeq" id="WP_195804267.1">
    <property type="nucleotide sequence ID" value="NZ_CP061379.1"/>
</dbReference>
<evidence type="ECO:0000313" key="2">
    <source>
        <dbReference type="Proteomes" id="UP000594621"/>
    </source>
</evidence>
<dbReference type="InterPro" id="IPR007487">
    <property type="entry name" value="ABC_transpt-TYRBP-like"/>
</dbReference>
<dbReference type="CDD" id="cd06325">
    <property type="entry name" value="PBP1_ABC_unchar_transporter"/>
    <property type="match status" value="1"/>
</dbReference>
<evidence type="ECO:0000313" key="1">
    <source>
        <dbReference type="EMBL" id="QPF94802.1"/>
    </source>
</evidence>
<dbReference type="SUPFAM" id="SSF53822">
    <property type="entry name" value="Periplasmic binding protein-like I"/>
    <property type="match status" value="1"/>
</dbReference>
<name>A0A7S9DBN0_9BRAD</name>
<dbReference type="Proteomes" id="UP000594621">
    <property type="component" value="Chromosome"/>
</dbReference>
<gene>
    <name evidence="1" type="ORF">IC761_16680</name>
</gene>
<dbReference type="PANTHER" id="PTHR35271:SF1">
    <property type="entry name" value="ABC TRANSPORTER, SUBSTRATE-BINDING LIPOPROTEIN"/>
    <property type="match status" value="1"/>
</dbReference>
<proteinExistence type="predicted"/>
<sequence>MSLLRVGGSGSGKISRYQRVGMLHMFAAAFGFVCCMMPVAAEAQPASKTYRLGWLQTAPSSSPFYQDFLDALHGLGYVEGRNIEIVVRSAQGQLDRLPALARELVSEHPDAVFTGADQGLRAAKDATDNVPIVVVVCDPLDSLIASIARPGGKATGLTCISSELAGKRLQLMKELIPSLNNIAVLFNPGDHNKLSEYRQMQDAAQKLGVALAAFEARSAGEIDKAFADMGDGRFQALVILTDALMVIEEKRLAELALNKKLPAVFGFREFADAGGLVSYGASLHDIYRHAADYVDKILRGADPGSIPIEQPTRFEMVINQKTAKALGIAVPQSMLALADDVIE</sequence>
<protein>
    <submittedName>
        <fullName evidence="1">ABC transporter substrate-binding protein</fullName>
    </submittedName>
</protein>
<dbReference type="AlphaFoldDB" id="A0A7S9DBN0"/>
<dbReference type="Pfam" id="PF04392">
    <property type="entry name" value="ABC_sub_bind"/>
    <property type="match status" value="1"/>
</dbReference>
<dbReference type="InterPro" id="IPR028082">
    <property type="entry name" value="Peripla_BP_I"/>
</dbReference>
<reference evidence="1 2" key="1">
    <citation type="submission" date="2020-09" db="EMBL/GenBank/DDBJ databases">
        <title>Complete genomes of bradyrhizobia occurring on native shrubby legumes in Australia.</title>
        <authorList>
            <person name="Lafay B."/>
        </authorList>
    </citation>
    <scope>NUCLEOTIDE SEQUENCE [LARGE SCALE GENOMIC DNA]</scope>
    <source>
        <strain evidence="1 2">BDV5040</strain>
    </source>
</reference>
<dbReference type="PANTHER" id="PTHR35271">
    <property type="entry name" value="ABC TRANSPORTER, SUBSTRATE-BINDING LIPOPROTEIN-RELATED"/>
    <property type="match status" value="1"/>
</dbReference>
<dbReference type="EMBL" id="CP061379">
    <property type="protein sequence ID" value="QPF94802.1"/>
    <property type="molecule type" value="Genomic_DNA"/>
</dbReference>
<keyword evidence="2" id="KW-1185">Reference proteome</keyword>
<dbReference type="Gene3D" id="3.40.50.2300">
    <property type="match status" value="2"/>
</dbReference>
<dbReference type="KEGG" id="bcou:IC761_16680"/>
<organism evidence="1 2">
    <name type="scientific">Bradyrhizobium commune</name>
    <dbReference type="NCBI Taxonomy" id="83627"/>
    <lineage>
        <taxon>Bacteria</taxon>
        <taxon>Pseudomonadati</taxon>
        <taxon>Pseudomonadota</taxon>
        <taxon>Alphaproteobacteria</taxon>
        <taxon>Hyphomicrobiales</taxon>
        <taxon>Nitrobacteraceae</taxon>
        <taxon>Bradyrhizobium</taxon>
    </lineage>
</organism>
<accession>A0A7S9DBN0</accession>